<proteinExistence type="predicted"/>
<evidence type="ECO:0000313" key="2">
    <source>
        <dbReference type="WBParaSite" id="nRc.2.0.1.t24973-RA"/>
    </source>
</evidence>
<protein>
    <submittedName>
        <fullName evidence="2">Uncharacterized protein</fullName>
    </submittedName>
</protein>
<dbReference type="AlphaFoldDB" id="A0A915JGS2"/>
<sequence length="97" mass="11513">MNISALNFEINNLEYKYANVPTKNNETTAQEEFVSREVKVFPTNTQTTEDTKLFVSKCKEDEFEYFTDSEHFLQVRLITGEKKDRRTRKANMSKLEY</sequence>
<name>A0A915JGS2_ROMCU</name>
<dbReference type="Proteomes" id="UP000887565">
    <property type="component" value="Unplaced"/>
</dbReference>
<reference evidence="2" key="1">
    <citation type="submission" date="2022-11" db="UniProtKB">
        <authorList>
            <consortium name="WormBaseParasite"/>
        </authorList>
    </citation>
    <scope>IDENTIFICATION</scope>
</reference>
<organism evidence="1 2">
    <name type="scientific">Romanomermis culicivorax</name>
    <name type="common">Nematode worm</name>
    <dbReference type="NCBI Taxonomy" id="13658"/>
    <lineage>
        <taxon>Eukaryota</taxon>
        <taxon>Metazoa</taxon>
        <taxon>Ecdysozoa</taxon>
        <taxon>Nematoda</taxon>
        <taxon>Enoplea</taxon>
        <taxon>Dorylaimia</taxon>
        <taxon>Mermithida</taxon>
        <taxon>Mermithoidea</taxon>
        <taxon>Mermithidae</taxon>
        <taxon>Romanomermis</taxon>
    </lineage>
</organism>
<accession>A0A915JGS2</accession>
<evidence type="ECO:0000313" key="1">
    <source>
        <dbReference type="Proteomes" id="UP000887565"/>
    </source>
</evidence>
<keyword evidence="1" id="KW-1185">Reference proteome</keyword>
<dbReference type="WBParaSite" id="nRc.2.0.1.t24973-RA">
    <property type="protein sequence ID" value="nRc.2.0.1.t24973-RA"/>
    <property type="gene ID" value="nRc.2.0.1.g24973"/>
</dbReference>